<evidence type="ECO:0000313" key="2">
    <source>
        <dbReference type="Proteomes" id="UP000186922"/>
    </source>
</evidence>
<organism evidence="1 2">
    <name type="scientific">Ramazzottius varieornatus</name>
    <name type="common">Water bear</name>
    <name type="synonym">Tardigrade</name>
    <dbReference type="NCBI Taxonomy" id="947166"/>
    <lineage>
        <taxon>Eukaryota</taxon>
        <taxon>Metazoa</taxon>
        <taxon>Ecdysozoa</taxon>
        <taxon>Tardigrada</taxon>
        <taxon>Eutardigrada</taxon>
        <taxon>Parachela</taxon>
        <taxon>Hypsibioidea</taxon>
        <taxon>Ramazzottiidae</taxon>
        <taxon>Ramazzottius</taxon>
    </lineage>
</organism>
<keyword evidence="2" id="KW-1185">Reference proteome</keyword>
<evidence type="ECO:0000313" key="1">
    <source>
        <dbReference type="EMBL" id="GAU90773.1"/>
    </source>
</evidence>
<name>A0A1D1UWJ2_RAMVA</name>
<sequence>MCADLRHHSTAGLHCTFSWTTLSRNNVKSCSNIWICLLVETYAKTFWDLSSFLFGCARQPTM</sequence>
<dbReference type="Proteomes" id="UP000186922">
    <property type="component" value="Unassembled WGS sequence"/>
</dbReference>
<dbReference type="EMBL" id="BDGG01000001">
    <property type="protein sequence ID" value="GAU90773.1"/>
    <property type="molecule type" value="Genomic_DNA"/>
</dbReference>
<protein>
    <submittedName>
        <fullName evidence="1">Uncharacterized protein</fullName>
    </submittedName>
</protein>
<comment type="caution">
    <text evidence="1">The sequence shown here is derived from an EMBL/GenBank/DDBJ whole genome shotgun (WGS) entry which is preliminary data.</text>
</comment>
<gene>
    <name evidence="1" type="primary">RvY_03147-1</name>
    <name evidence="1" type="synonym">RvY_03147.1</name>
    <name evidence="1" type="ORF">RvY_03147</name>
</gene>
<dbReference type="AlphaFoldDB" id="A0A1D1UWJ2"/>
<reference evidence="1 2" key="1">
    <citation type="journal article" date="2016" name="Nat. Commun.">
        <title>Extremotolerant tardigrade genome and improved radiotolerance of human cultured cells by tardigrade-unique protein.</title>
        <authorList>
            <person name="Hashimoto T."/>
            <person name="Horikawa D.D."/>
            <person name="Saito Y."/>
            <person name="Kuwahara H."/>
            <person name="Kozuka-Hata H."/>
            <person name="Shin-I T."/>
            <person name="Minakuchi Y."/>
            <person name="Ohishi K."/>
            <person name="Motoyama A."/>
            <person name="Aizu T."/>
            <person name="Enomoto A."/>
            <person name="Kondo K."/>
            <person name="Tanaka S."/>
            <person name="Hara Y."/>
            <person name="Koshikawa S."/>
            <person name="Sagara H."/>
            <person name="Miura T."/>
            <person name="Yokobori S."/>
            <person name="Miyagawa K."/>
            <person name="Suzuki Y."/>
            <person name="Kubo T."/>
            <person name="Oyama M."/>
            <person name="Kohara Y."/>
            <person name="Fujiyama A."/>
            <person name="Arakawa K."/>
            <person name="Katayama T."/>
            <person name="Toyoda A."/>
            <person name="Kunieda T."/>
        </authorList>
    </citation>
    <scope>NUCLEOTIDE SEQUENCE [LARGE SCALE GENOMIC DNA]</scope>
    <source>
        <strain evidence="1 2">YOKOZUNA-1</strain>
    </source>
</reference>
<accession>A0A1D1UWJ2</accession>
<proteinExistence type="predicted"/>